<dbReference type="RefSeq" id="WP_349214992.1">
    <property type="nucleotide sequence ID" value="NZ_JBBMFA010000059.1"/>
</dbReference>
<dbReference type="EMBL" id="JBBMFA010000059">
    <property type="protein sequence ID" value="MEQ2519559.1"/>
    <property type="molecule type" value="Genomic_DNA"/>
</dbReference>
<keyword evidence="3" id="KW-1185">Reference proteome</keyword>
<protein>
    <submittedName>
        <fullName evidence="2">Uncharacterized protein</fullName>
    </submittedName>
</protein>
<sequence length="46" mass="4995">MKKDPMNAPAVRAARRARPDPADPFGSYTGRPEDPAETPVQDADDL</sequence>
<accession>A0ABV1GCM1</accession>
<gene>
    <name evidence="2" type="ORF">WMO24_03815</name>
</gene>
<evidence type="ECO:0000313" key="2">
    <source>
        <dbReference type="EMBL" id="MEQ2519559.1"/>
    </source>
</evidence>
<reference evidence="2 3" key="1">
    <citation type="submission" date="2024-03" db="EMBL/GenBank/DDBJ databases">
        <title>Human intestinal bacterial collection.</title>
        <authorList>
            <person name="Pauvert C."/>
            <person name="Hitch T.C.A."/>
            <person name="Clavel T."/>
        </authorList>
    </citation>
    <scope>NUCLEOTIDE SEQUENCE [LARGE SCALE GENOMIC DNA]</scope>
    <source>
        <strain evidence="2 3">CLA-JM-H11</strain>
    </source>
</reference>
<evidence type="ECO:0000313" key="3">
    <source>
        <dbReference type="Proteomes" id="UP001477672"/>
    </source>
</evidence>
<evidence type="ECO:0000256" key="1">
    <source>
        <dbReference type="SAM" id="MobiDB-lite"/>
    </source>
</evidence>
<name>A0ABV1GCM1_9FIRM</name>
<dbReference type="Proteomes" id="UP001477672">
    <property type="component" value="Unassembled WGS sequence"/>
</dbReference>
<comment type="caution">
    <text evidence="2">The sequence shown here is derived from an EMBL/GenBank/DDBJ whole genome shotgun (WGS) entry which is preliminary data.</text>
</comment>
<feature type="region of interest" description="Disordered" evidence="1">
    <location>
        <begin position="1"/>
        <end position="46"/>
    </location>
</feature>
<organism evidence="2 3">
    <name type="scientific">Ruthenibacterium intestinale</name>
    <dbReference type="NCBI Taxonomy" id="3133163"/>
    <lineage>
        <taxon>Bacteria</taxon>
        <taxon>Bacillati</taxon>
        <taxon>Bacillota</taxon>
        <taxon>Clostridia</taxon>
        <taxon>Eubacteriales</taxon>
        <taxon>Oscillospiraceae</taxon>
        <taxon>Ruthenibacterium</taxon>
    </lineage>
</organism>
<proteinExistence type="predicted"/>